<dbReference type="EMBL" id="VJMH01000268">
    <property type="protein sequence ID" value="KAF0717333.1"/>
    <property type="molecule type" value="Genomic_DNA"/>
</dbReference>
<sequence length="447" mass="50284">MDRSAAFMGHEYALEAEECAQAGNLRRAEQLERLASGSYLRAMDAVRQEDAKTRAALKLIADSHEQRAVRWHMMLNFNQGADPSNQTSPTTAPAHFMPATAPATAPTTDEKQLKPRSSNTGSSDYNQPLQTAATEMEELYDRLKNLGLMGHSHAAAAALHATPPGHHTQLKQYLSSDLGDSFCLLPKSHGKSPSPLTAYRVDGEATLKAAVASRMKNQRERSVLLLGSACAPTGRRLMEKQASSRPSMMDDKLEAMPDKQITPSTETASGHHRRPSLNTDEMEIELLKAALAHQKYEANRLMHTVKTLSSENAKLVQDTENMARLREENKRLVHAMEEFKTDYHQKFAVLKRALEEWRRQKSHEVPHDPREMTSQMEQLLVLQNELAAEQETSRQKDVQLKRYETWFQSLKASAKAKQQSRESPTEVNRSHSFDAQALPPQSMRREL</sequence>
<feature type="region of interest" description="Disordered" evidence="2">
    <location>
        <begin position="413"/>
        <end position="447"/>
    </location>
</feature>
<feature type="compositionally biased region" description="Low complexity" evidence="2">
    <location>
        <begin position="89"/>
        <end position="107"/>
    </location>
</feature>
<gene>
    <name evidence="4" type="primary">Aste57867_2364</name>
    <name evidence="3" type="ORF">As57867_002359</name>
    <name evidence="4" type="ORF">ASTE57867_2364</name>
</gene>
<evidence type="ECO:0000313" key="3">
    <source>
        <dbReference type="EMBL" id="KAF0717333.1"/>
    </source>
</evidence>
<evidence type="ECO:0000256" key="2">
    <source>
        <dbReference type="SAM" id="MobiDB-lite"/>
    </source>
</evidence>
<organism evidence="4 5">
    <name type="scientific">Aphanomyces stellatus</name>
    <dbReference type="NCBI Taxonomy" id="120398"/>
    <lineage>
        <taxon>Eukaryota</taxon>
        <taxon>Sar</taxon>
        <taxon>Stramenopiles</taxon>
        <taxon>Oomycota</taxon>
        <taxon>Saprolegniomycetes</taxon>
        <taxon>Saprolegniales</taxon>
        <taxon>Verrucalvaceae</taxon>
        <taxon>Aphanomyces</taxon>
    </lineage>
</organism>
<keyword evidence="5" id="KW-1185">Reference proteome</keyword>
<dbReference type="EMBL" id="CAADRA010000268">
    <property type="protein sequence ID" value="VFT79565.1"/>
    <property type="molecule type" value="Genomic_DNA"/>
</dbReference>
<dbReference type="AlphaFoldDB" id="A0A485K8U5"/>
<name>A0A485K8U5_9STRA</name>
<feature type="compositionally biased region" description="Basic and acidic residues" evidence="2">
    <location>
        <begin position="419"/>
        <end position="432"/>
    </location>
</feature>
<reference evidence="3" key="2">
    <citation type="submission" date="2019-06" db="EMBL/GenBank/DDBJ databases">
        <title>Genomics analysis of Aphanomyces spp. identifies a new class of oomycete effector associated with host adaptation.</title>
        <authorList>
            <person name="Gaulin E."/>
        </authorList>
    </citation>
    <scope>NUCLEOTIDE SEQUENCE</scope>
    <source>
        <strain evidence="3">CBS 578.67</strain>
    </source>
</reference>
<evidence type="ECO:0000256" key="1">
    <source>
        <dbReference type="SAM" id="Coils"/>
    </source>
</evidence>
<dbReference type="OrthoDB" id="77536at2759"/>
<evidence type="ECO:0000313" key="5">
    <source>
        <dbReference type="Proteomes" id="UP000332933"/>
    </source>
</evidence>
<feature type="compositionally biased region" description="Polar residues" evidence="2">
    <location>
        <begin position="79"/>
        <end position="88"/>
    </location>
</feature>
<feature type="region of interest" description="Disordered" evidence="2">
    <location>
        <begin position="79"/>
        <end position="127"/>
    </location>
</feature>
<dbReference type="Proteomes" id="UP000332933">
    <property type="component" value="Unassembled WGS sequence"/>
</dbReference>
<protein>
    <submittedName>
        <fullName evidence="4">Aste57867_2364 protein</fullName>
    </submittedName>
</protein>
<feature type="coiled-coil region" evidence="1">
    <location>
        <begin position="308"/>
        <end position="342"/>
    </location>
</feature>
<evidence type="ECO:0000313" key="4">
    <source>
        <dbReference type="EMBL" id="VFT79565.1"/>
    </source>
</evidence>
<feature type="compositionally biased region" description="Polar residues" evidence="2">
    <location>
        <begin position="115"/>
        <end position="127"/>
    </location>
</feature>
<accession>A0A485K8U5</accession>
<reference evidence="4 5" key="1">
    <citation type="submission" date="2019-03" db="EMBL/GenBank/DDBJ databases">
        <authorList>
            <person name="Gaulin E."/>
            <person name="Dumas B."/>
        </authorList>
    </citation>
    <scope>NUCLEOTIDE SEQUENCE [LARGE SCALE GENOMIC DNA]</scope>
    <source>
        <strain evidence="4">CBS 568.67</strain>
    </source>
</reference>
<proteinExistence type="predicted"/>
<keyword evidence="1" id="KW-0175">Coiled coil</keyword>